<dbReference type="AlphaFoldDB" id="A0A2P2QNI6"/>
<proteinExistence type="predicted"/>
<evidence type="ECO:0000313" key="1">
    <source>
        <dbReference type="EMBL" id="MBX68586.1"/>
    </source>
</evidence>
<dbReference type="EMBL" id="GGEC01088102">
    <property type="protein sequence ID" value="MBX68586.1"/>
    <property type="molecule type" value="Transcribed_RNA"/>
</dbReference>
<reference evidence="1" key="1">
    <citation type="submission" date="2018-02" db="EMBL/GenBank/DDBJ databases">
        <title>Rhizophora mucronata_Transcriptome.</title>
        <authorList>
            <person name="Meera S.P."/>
            <person name="Sreeshan A."/>
            <person name="Augustine A."/>
        </authorList>
    </citation>
    <scope>NUCLEOTIDE SEQUENCE</scope>
    <source>
        <tissue evidence="1">Leaf</tissue>
    </source>
</reference>
<sequence>MSRLMMIEQNLLNMASCTGCQCSLMLSSFYFYNRVRVLLAEIYCALKHMFLVSCFCELLF</sequence>
<name>A0A2P2QNI6_RHIMU</name>
<organism evidence="1">
    <name type="scientific">Rhizophora mucronata</name>
    <name type="common">Asiatic mangrove</name>
    <dbReference type="NCBI Taxonomy" id="61149"/>
    <lineage>
        <taxon>Eukaryota</taxon>
        <taxon>Viridiplantae</taxon>
        <taxon>Streptophyta</taxon>
        <taxon>Embryophyta</taxon>
        <taxon>Tracheophyta</taxon>
        <taxon>Spermatophyta</taxon>
        <taxon>Magnoliopsida</taxon>
        <taxon>eudicotyledons</taxon>
        <taxon>Gunneridae</taxon>
        <taxon>Pentapetalae</taxon>
        <taxon>rosids</taxon>
        <taxon>fabids</taxon>
        <taxon>Malpighiales</taxon>
        <taxon>Rhizophoraceae</taxon>
        <taxon>Rhizophora</taxon>
    </lineage>
</organism>
<protein>
    <submittedName>
        <fullName evidence="1">Uncharacterized protein</fullName>
    </submittedName>
</protein>
<accession>A0A2P2QNI6</accession>